<feature type="domain" description="Phosphatidylglycerol lysyltransferase C-terminal" evidence="7">
    <location>
        <begin position="32"/>
        <end position="335"/>
    </location>
</feature>
<dbReference type="Pfam" id="PF09924">
    <property type="entry name" value="LPG_synthase_C"/>
    <property type="match status" value="1"/>
</dbReference>
<gene>
    <name evidence="8" type="ORF">ACFPC0_08585</name>
</gene>
<keyword evidence="2" id="KW-1003">Cell membrane</keyword>
<dbReference type="InterPro" id="IPR024320">
    <property type="entry name" value="LPG_synthase_C"/>
</dbReference>
<dbReference type="InterPro" id="IPR016181">
    <property type="entry name" value="Acyl_CoA_acyltransferase"/>
</dbReference>
<dbReference type="PANTHER" id="PTHR34697:SF2">
    <property type="entry name" value="PHOSPHATIDYLGLYCEROL LYSYLTRANSFERASE"/>
    <property type="match status" value="1"/>
</dbReference>
<evidence type="ECO:0000256" key="3">
    <source>
        <dbReference type="ARBA" id="ARBA00022692"/>
    </source>
</evidence>
<sequence>MSTRQVRQPSQGPPAAPRSADALTDDEAYAMLGRHAGHSSAFLALNAGNRRFRTDGVDGFVPYREGGRRHLFPLGGPVCATGDQDRLLTALLARAESEGRRVTAVQLARPAAELHARHGFTVNQFGASFSIRLDGYGLGGQRMVKVRNMVNRARREGVTVTEVTAEERADPEIRAALDAVDRAWLRDKGRHVKELDFLIGERGGPGAPHRRLFTARHAGRTVAYVSYSPVFGARAGWLYDLTRRLPDAPPGTVELVFATALRRFQDEECGWLHLGFTPFVQLRPDACAFGPTSRALRRCVELIAAKGRAIYPAATQESFKLKWRPQHIEPEYLAFQRGVTPGAVWRLMRLTKAV</sequence>
<dbReference type="SUPFAM" id="SSF55729">
    <property type="entry name" value="Acyl-CoA N-acyltransferases (Nat)"/>
    <property type="match status" value="1"/>
</dbReference>
<evidence type="ECO:0000259" key="7">
    <source>
        <dbReference type="Pfam" id="PF09924"/>
    </source>
</evidence>
<keyword evidence="4" id="KW-1133">Transmembrane helix</keyword>
<dbReference type="PANTHER" id="PTHR34697">
    <property type="entry name" value="PHOSPHATIDYLGLYCEROL LYSYLTRANSFERASE"/>
    <property type="match status" value="1"/>
</dbReference>
<keyword evidence="3" id="KW-0812">Transmembrane</keyword>
<reference evidence="9" key="1">
    <citation type="journal article" date="2019" name="Int. J. Syst. Evol. Microbiol.">
        <title>The Global Catalogue of Microorganisms (GCM) 10K type strain sequencing project: providing services to taxonomists for standard genome sequencing and annotation.</title>
        <authorList>
            <consortium name="The Broad Institute Genomics Platform"/>
            <consortium name="The Broad Institute Genome Sequencing Center for Infectious Disease"/>
            <person name="Wu L."/>
            <person name="Ma J."/>
        </authorList>
    </citation>
    <scope>NUCLEOTIDE SEQUENCE [LARGE SCALE GENOMIC DNA]</scope>
    <source>
        <strain evidence="9">PCU 347</strain>
    </source>
</reference>
<dbReference type="RefSeq" id="WP_381737865.1">
    <property type="nucleotide sequence ID" value="NZ_JBHSDP010000009.1"/>
</dbReference>
<evidence type="ECO:0000256" key="6">
    <source>
        <dbReference type="SAM" id="MobiDB-lite"/>
    </source>
</evidence>
<dbReference type="InterPro" id="IPR051211">
    <property type="entry name" value="PG_lysyltransferase"/>
</dbReference>
<name>A0ABV8TB96_9ACTN</name>
<evidence type="ECO:0000256" key="4">
    <source>
        <dbReference type="ARBA" id="ARBA00022989"/>
    </source>
</evidence>
<feature type="compositionally biased region" description="Polar residues" evidence="6">
    <location>
        <begin position="1"/>
        <end position="10"/>
    </location>
</feature>
<accession>A0ABV8TB96</accession>
<feature type="region of interest" description="Disordered" evidence="6">
    <location>
        <begin position="1"/>
        <end position="21"/>
    </location>
</feature>
<proteinExistence type="predicted"/>
<evidence type="ECO:0000256" key="2">
    <source>
        <dbReference type="ARBA" id="ARBA00022475"/>
    </source>
</evidence>
<dbReference type="EMBL" id="JBHSDP010000009">
    <property type="protein sequence ID" value="MFC4327885.1"/>
    <property type="molecule type" value="Genomic_DNA"/>
</dbReference>
<evidence type="ECO:0000256" key="1">
    <source>
        <dbReference type="ARBA" id="ARBA00004651"/>
    </source>
</evidence>
<comment type="subcellular location">
    <subcellularLocation>
        <location evidence="1">Cell membrane</location>
        <topology evidence="1">Multi-pass membrane protein</topology>
    </subcellularLocation>
</comment>
<evidence type="ECO:0000313" key="9">
    <source>
        <dbReference type="Proteomes" id="UP001595824"/>
    </source>
</evidence>
<evidence type="ECO:0000256" key="5">
    <source>
        <dbReference type="ARBA" id="ARBA00023136"/>
    </source>
</evidence>
<keyword evidence="9" id="KW-1185">Reference proteome</keyword>
<evidence type="ECO:0000313" key="8">
    <source>
        <dbReference type="EMBL" id="MFC4327885.1"/>
    </source>
</evidence>
<keyword evidence="5" id="KW-0472">Membrane</keyword>
<protein>
    <submittedName>
        <fullName evidence="8">Phosphatidylglycerol lysyltransferase domain-containing protein</fullName>
    </submittedName>
</protein>
<comment type="caution">
    <text evidence="8">The sequence shown here is derived from an EMBL/GenBank/DDBJ whole genome shotgun (WGS) entry which is preliminary data.</text>
</comment>
<dbReference type="Proteomes" id="UP001595824">
    <property type="component" value="Unassembled WGS sequence"/>
</dbReference>
<organism evidence="8 9">
    <name type="scientific">Streptomyces andamanensis</name>
    <dbReference type="NCBI Taxonomy" id="1565035"/>
    <lineage>
        <taxon>Bacteria</taxon>
        <taxon>Bacillati</taxon>
        <taxon>Actinomycetota</taxon>
        <taxon>Actinomycetes</taxon>
        <taxon>Kitasatosporales</taxon>
        <taxon>Streptomycetaceae</taxon>
        <taxon>Streptomyces</taxon>
    </lineage>
</organism>